<gene>
    <name evidence="2" type="ORF">M3P05_19255</name>
</gene>
<evidence type="ECO:0000313" key="3">
    <source>
        <dbReference type="Proteomes" id="UP001203338"/>
    </source>
</evidence>
<dbReference type="EMBL" id="JAMFLX010000043">
    <property type="protein sequence ID" value="MCL6272063.1"/>
    <property type="molecule type" value="Genomic_DNA"/>
</dbReference>
<dbReference type="Proteomes" id="UP001203338">
    <property type="component" value="Unassembled WGS sequence"/>
</dbReference>
<evidence type="ECO:0000313" key="2">
    <source>
        <dbReference type="EMBL" id="MCL6272063.1"/>
    </source>
</evidence>
<dbReference type="InterPro" id="IPR021342">
    <property type="entry name" value="DUF2959"/>
</dbReference>
<feature type="coiled-coil region" evidence="1">
    <location>
        <begin position="129"/>
        <end position="156"/>
    </location>
</feature>
<dbReference type="RefSeq" id="WP_249701742.1">
    <property type="nucleotide sequence ID" value="NZ_JAMFLX010000043.1"/>
</dbReference>
<organism evidence="2 3">
    <name type="scientific">Parendozoicomonas callyspongiae</name>
    <dbReference type="NCBI Taxonomy" id="2942213"/>
    <lineage>
        <taxon>Bacteria</taxon>
        <taxon>Pseudomonadati</taxon>
        <taxon>Pseudomonadota</taxon>
        <taxon>Gammaproteobacteria</taxon>
        <taxon>Oceanospirillales</taxon>
        <taxon>Endozoicomonadaceae</taxon>
        <taxon>Parendozoicomonas</taxon>
    </lineage>
</organism>
<keyword evidence="3" id="KW-1185">Reference proteome</keyword>
<sequence length="217" mass="24748">MTAPSQLRYILTLLIAVILVGCQSTYYSAMEKVGIHKRDIMVDRLESTQSSQEEAQQQFQSALEQFRSVVNFDGGDIEEAYNTLNSEYEKSSGAAQTVRDRIASVSHVSEALFDEWEDELDLYSNKSLKQSSVRKLKETRKQYEQMMKNLKQAEASMKPVLDAMQDQVLFLKHNLNTQAISALKKELNNIEVDIEALIANMQKSIRGSRKMISTLKR</sequence>
<protein>
    <submittedName>
        <fullName evidence="2">DUF2959 domain-containing protein</fullName>
    </submittedName>
</protein>
<proteinExistence type="predicted"/>
<evidence type="ECO:0000256" key="1">
    <source>
        <dbReference type="SAM" id="Coils"/>
    </source>
</evidence>
<comment type="caution">
    <text evidence="2">The sequence shown here is derived from an EMBL/GenBank/DDBJ whole genome shotgun (WGS) entry which is preliminary data.</text>
</comment>
<keyword evidence="1" id="KW-0175">Coiled coil</keyword>
<dbReference type="Pfam" id="PF11172">
    <property type="entry name" value="DUF2959"/>
    <property type="match status" value="1"/>
</dbReference>
<accession>A0ABT0PL47</accession>
<name>A0ABT0PL47_9GAMM</name>
<reference evidence="2 3" key="1">
    <citation type="submission" date="2022-05" db="EMBL/GenBank/DDBJ databases">
        <authorList>
            <person name="Park J.-S."/>
        </authorList>
    </citation>
    <scope>NUCLEOTIDE SEQUENCE [LARGE SCALE GENOMIC DNA]</scope>
    <source>
        <strain evidence="2 3">2012CJ34-2</strain>
    </source>
</reference>